<evidence type="ECO:0000256" key="2">
    <source>
        <dbReference type="ARBA" id="ARBA00022692"/>
    </source>
</evidence>
<sequence length="571" mass="62985">MSAVSSTPSRTHSPIANQSFPGIYVRERTPPPTVENRAELPDGKEDYEMAIQTSSPVVLSPDDISRGRVNYKPIPEKRMLGYMSTAALIINKMIGTGIFSTPSSVLASAGSKGGSLFLWVTGALMTLSGLIVYLEFGLALPFNGGELVYLDESYTTPRYLASCMFAILFVLLGNTAANSIAFAKHMLGAFSDDPNPDYRLQKFVALICISFICLIHLFSRNMGLYVNNTLALYKVALLIFVVVTGFVCLGGGGGKHLKAGDTYGVKNLENAFTGAPRSPHDYASAMLHILYSFQGWENANYVLAEVKRPREDPTKTFKRAALVAFSLVSVLYILANVAYVFGDGAFVKRGLKVLIAMSAFGNIVAVTYTSSRVKQEIAKLRILPFSQYWARESPYNTPVGALTLHWIFTAIIIIATPNYSQNDEAYSLVSVLFTYAHTWVGVFVAIGLVTLRYHRNFLEWQPVVVGWKTLYVLVGFYITSNIFIITLIWWPSVSTIPSYIAPTVATGVLAFGVIYWVGFAKVLPALGYEIDSEPDELIDGSRVVTYKRFKTGFAKRVSSWWDVKLKKGSNQ</sequence>
<evidence type="ECO:0000256" key="3">
    <source>
        <dbReference type="ARBA" id="ARBA00022989"/>
    </source>
</evidence>
<feature type="transmembrane region" description="Helical" evidence="6">
    <location>
        <begin position="425"/>
        <end position="449"/>
    </location>
</feature>
<keyword evidence="2 6" id="KW-0812">Transmembrane</keyword>
<gene>
    <name evidence="7" type="ORF">Q9L58_008997</name>
</gene>
<comment type="caution">
    <text evidence="7">The sequence shown here is derived from an EMBL/GenBank/DDBJ whole genome shotgun (WGS) entry which is preliminary data.</text>
</comment>
<evidence type="ECO:0000256" key="1">
    <source>
        <dbReference type="ARBA" id="ARBA00004141"/>
    </source>
</evidence>
<reference evidence="7 8" key="1">
    <citation type="submission" date="2024-02" db="EMBL/GenBank/DDBJ databases">
        <title>Discinaceae phylogenomics.</title>
        <authorList>
            <person name="Dirks A.C."/>
            <person name="James T.Y."/>
        </authorList>
    </citation>
    <scope>NUCLEOTIDE SEQUENCE [LARGE SCALE GENOMIC DNA]</scope>
    <source>
        <strain evidence="7 8">ACD0624</strain>
    </source>
</reference>
<dbReference type="Proteomes" id="UP001447188">
    <property type="component" value="Unassembled WGS sequence"/>
</dbReference>
<name>A0ABR3G845_9PEZI</name>
<evidence type="ECO:0000256" key="5">
    <source>
        <dbReference type="SAM" id="MobiDB-lite"/>
    </source>
</evidence>
<evidence type="ECO:0000313" key="8">
    <source>
        <dbReference type="Proteomes" id="UP001447188"/>
    </source>
</evidence>
<keyword evidence="4 6" id="KW-0472">Membrane</keyword>
<dbReference type="Gene3D" id="1.20.1740.10">
    <property type="entry name" value="Amino acid/polyamine transporter I"/>
    <property type="match status" value="1"/>
</dbReference>
<feature type="region of interest" description="Disordered" evidence="5">
    <location>
        <begin position="1"/>
        <end position="33"/>
    </location>
</feature>
<feature type="transmembrane region" description="Helical" evidence="6">
    <location>
        <begin position="399"/>
        <end position="419"/>
    </location>
</feature>
<dbReference type="InterPro" id="IPR050598">
    <property type="entry name" value="AminoAcid_Transporter"/>
</dbReference>
<evidence type="ECO:0000256" key="6">
    <source>
        <dbReference type="SAM" id="Phobius"/>
    </source>
</evidence>
<feature type="transmembrane region" description="Helical" evidence="6">
    <location>
        <begin position="231"/>
        <end position="249"/>
    </location>
</feature>
<keyword evidence="8" id="KW-1185">Reference proteome</keyword>
<feature type="transmembrane region" description="Helical" evidence="6">
    <location>
        <begin position="496"/>
        <end position="517"/>
    </location>
</feature>
<feature type="transmembrane region" description="Helical" evidence="6">
    <location>
        <begin position="470"/>
        <end position="490"/>
    </location>
</feature>
<dbReference type="PANTHER" id="PTHR11785">
    <property type="entry name" value="AMINO ACID TRANSPORTER"/>
    <property type="match status" value="1"/>
</dbReference>
<organism evidence="7 8">
    <name type="scientific">Discina gigas</name>
    <dbReference type="NCBI Taxonomy" id="1032678"/>
    <lineage>
        <taxon>Eukaryota</taxon>
        <taxon>Fungi</taxon>
        <taxon>Dikarya</taxon>
        <taxon>Ascomycota</taxon>
        <taxon>Pezizomycotina</taxon>
        <taxon>Pezizomycetes</taxon>
        <taxon>Pezizales</taxon>
        <taxon>Discinaceae</taxon>
        <taxon>Discina</taxon>
    </lineage>
</organism>
<protein>
    <recommendedName>
        <fullName evidence="9">Amino acid transporter</fullName>
    </recommendedName>
</protein>
<feature type="transmembrane region" description="Helical" evidence="6">
    <location>
        <begin position="320"/>
        <end position="341"/>
    </location>
</feature>
<feature type="compositionally biased region" description="Polar residues" evidence="5">
    <location>
        <begin position="1"/>
        <end position="20"/>
    </location>
</feature>
<keyword evidence="3 6" id="KW-1133">Transmembrane helix</keyword>
<dbReference type="EMBL" id="JBBBZM010000185">
    <property type="protein sequence ID" value="KAL0632129.1"/>
    <property type="molecule type" value="Genomic_DNA"/>
</dbReference>
<dbReference type="Pfam" id="PF13520">
    <property type="entry name" value="AA_permease_2"/>
    <property type="match status" value="2"/>
</dbReference>
<accession>A0ABR3G845</accession>
<comment type="subcellular location">
    <subcellularLocation>
        <location evidence="1">Membrane</location>
        <topology evidence="1">Multi-pass membrane protein</topology>
    </subcellularLocation>
</comment>
<evidence type="ECO:0000313" key="7">
    <source>
        <dbReference type="EMBL" id="KAL0632129.1"/>
    </source>
</evidence>
<evidence type="ECO:0008006" key="9">
    <source>
        <dbReference type="Google" id="ProtNLM"/>
    </source>
</evidence>
<dbReference type="InterPro" id="IPR002293">
    <property type="entry name" value="AA/rel_permease1"/>
</dbReference>
<feature type="transmembrane region" description="Helical" evidence="6">
    <location>
        <begin position="203"/>
        <end position="219"/>
    </location>
</feature>
<feature type="transmembrane region" description="Helical" evidence="6">
    <location>
        <begin position="159"/>
        <end position="182"/>
    </location>
</feature>
<dbReference type="PANTHER" id="PTHR11785:SF382">
    <property type="entry name" value="LOW-AFFINITY METHIONINE PERMEASE"/>
    <property type="match status" value="1"/>
</dbReference>
<proteinExistence type="predicted"/>
<evidence type="ECO:0000256" key="4">
    <source>
        <dbReference type="ARBA" id="ARBA00023136"/>
    </source>
</evidence>
<feature type="transmembrane region" description="Helical" evidence="6">
    <location>
        <begin position="116"/>
        <end position="139"/>
    </location>
</feature>